<feature type="domain" description="GPI inositol-deacylase winged helix" evidence="3">
    <location>
        <begin position="298"/>
        <end position="370"/>
    </location>
</feature>
<name>A0A5C3KU35_COPMA</name>
<accession>A0A5C3KU35</accession>
<dbReference type="AlphaFoldDB" id="A0A5C3KU35"/>
<dbReference type="PANTHER" id="PTHR10039">
    <property type="entry name" value="AMELOGENIN"/>
    <property type="match status" value="1"/>
</dbReference>
<evidence type="ECO:0000259" key="3">
    <source>
        <dbReference type="Pfam" id="PF22939"/>
    </source>
</evidence>
<keyword evidence="1" id="KW-0677">Repeat</keyword>
<dbReference type="InterPro" id="IPR027417">
    <property type="entry name" value="P-loop_NTPase"/>
</dbReference>
<dbReference type="Proteomes" id="UP000307440">
    <property type="component" value="Unassembled WGS sequence"/>
</dbReference>
<dbReference type="InterPro" id="IPR002110">
    <property type="entry name" value="Ankyrin_rpt"/>
</dbReference>
<dbReference type="InterPro" id="IPR056884">
    <property type="entry name" value="NPHP3-like_N"/>
</dbReference>
<keyword evidence="6" id="KW-1185">Reference proteome</keyword>
<feature type="non-terminal residue" evidence="5">
    <location>
        <position position="647"/>
    </location>
</feature>
<dbReference type="SMART" id="SM00248">
    <property type="entry name" value="ANK"/>
    <property type="match status" value="4"/>
</dbReference>
<organism evidence="5 6">
    <name type="scientific">Coprinopsis marcescibilis</name>
    <name type="common">Agaric fungus</name>
    <name type="synonym">Psathyrella marcescibilis</name>
    <dbReference type="NCBI Taxonomy" id="230819"/>
    <lineage>
        <taxon>Eukaryota</taxon>
        <taxon>Fungi</taxon>
        <taxon>Dikarya</taxon>
        <taxon>Basidiomycota</taxon>
        <taxon>Agaricomycotina</taxon>
        <taxon>Agaricomycetes</taxon>
        <taxon>Agaricomycetidae</taxon>
        <taxon>Agaricales</taxon>
        <taxon>Agaricineae</taxon>
        <taxon>Psathyrellaceae</taxon>
        <taxon>Coprinopsis</taxon>
    </lineage>
</organism>
<dbReference type="Gene3D" id="1.25.40.20">
    <property type="entry name" value="Ankyrin repeat-containing domain"/>
    <property type="match status" value="2"/>
</dbReference>
<evidence type="ECO:0000256" key="1">
    <source>
        <dbReference type="ARBA" id="ARBA00022737"/>
    </source>
</evidence>
<feature type="repeat" description="ANK" evidence="2">
    <location>
        <begin position="578"/>
        <end position="600"/>
    </location>
</feature>
<dbReference type="PROSITE" id="PS50297">
    <property type="entry name" value="ANK_REP_REGION"/>
    <property type="match status" value="2"/>
</dbReference>
<feature type="domain" description="Nephrocystin 3-like N-terminal" evidence="4">
    <location>
        <begin position="27"/>
        <end position="186"/>
    </location>
</feature>
<dbReference type="InterPro" id="IPR054471">
    <property type="entry name" value="GPIID_WHD"/>
</dbReference>
<sequence>VHKVKIWLTDINFNVIQMDNLSQRAPNTGIWVIKNRKFQAWLKEGGILWGTGMPGAGKTILSSIVIDHLRELAKTQGNICVAFAFCRYTDRISVKDILAALLKQLLECYPDLVWPFVEPLVRAHYNKGTHPSQIELFEVLRRIATSGLFATGYCVLDGLDEAKNDVQIDLLSVFSSLPINFFITSRPLTSLRDLAPNAVFMDIVVHDSDIALLVEQRISRMHGRLIFKHNDDLKREVISKIQSKASGMFLLASLHLDMLEECLSVKDFRDSLDHLPDGVNAMYAATMGRIEKQRILPVVQRLLAWVIYSRRPLRTEDLERALAVCPTTYQFDPQRRVETESIVSLCCGLLTIDPKSRLVRLIHYTAREYLKVYLKVNLPENPHTLIASTCAMLLLQYGFANFDVENEGRQMAADFRSKPLLEYAYSSWFAHAQQSSSKATILVDFVRRCRRYPLQQAFWPRKWDKLKSIHIPAAFKLVDILRQIVERNPSGETPGISSARLCDVNATTALGATALTLAASLGHLEIVNVLLGVEGVDVNVAAFHDMTAIAEASSNGDISIVERLLQVDGIDFNARDQNGRTPLLIASSKGHDDVVKALVNTDGIAVNLPDSDGNTALIEASRNGHVEVVRTLLGVEGIDVNAVDEDG</sequence>
<dbReference type="EMBL" id="ML210207">
    <property type="protein sequence ID" value="TFK24062.1"/>
    <property type="molecule type" value="Genomic_DNA"/>
</dbReference>
<gene>
    <name evidence="5" type="ORF">FA15DRAFT_560031</name>
</gene>
<dbReference type="PROSITE" id="PS50088">
    <property type="entry name" value="ANK_REPEAT"/>
    <property type="match status" value="2"/>
</dbReference>
<dbReference type="Pfam" id="PF22939">
    <property type="entry name" value="WHD_GPIID"/>
    <property type="match status" value="1"/>
</dbReference>
<dbReference type="SUPFAM" id="SSF48403">
    <property type="entry name" value="Ankyrin repeat"/>
    <property type="match status" value="1"/>
</dbReference>
<feature type="non-terminal residue" evidence="5">
    <location>
        <position position="1"/>
    </location>
</feature>
<evidence type="ECO:0000256" key="2">
    <source>
        <dbReference type="PROSITE-ProRule" id="PRU00023"/>
    </source>
</evidence>
<evidence type="ECO:0000313" key="6">
    <source>
        <dbReference type="Proteomes" id="UP000307440"/>
    </source>
</evidence>
<proteinExistence type="predicted"/>
<dbReference type="OrthoDB" id="7464126at2759"/>
<dbReference type="Pfam" id="PF24883">
    <property type="entry name" value="NPHP3_N"/>
    <property type="match status" value="1"/>
</dbReference>
<dbReference type="PANTHER" id="PTHR10039:SF15">
    <property type="entry name" value="NACHT DOMAIN-CONTAINING PROTEIN"/>
    <property type="match status" value="1"/>
</dbReference>
<dbReference type="Pfam" id="PF00023">
    <property type="entry name" value="Ank"/>
    <property type="match status" value="1"/>
</dbReference>
<feature type="repeat" description="ANK" evidence="2">
    <location>
        <begin position="612"/>
        <end position="645"/>
    </location>
</feature>
<dbReference type="STRING" id="230819.A0A5C3KU35"/>
<evidence type="ECO:0000259" key="4">
    <source>
        <dbReference type="Pfam" id="PF24883"/>
    </source>
</evidence>
<keyword evidence="2" id="KW-0040">ANK repeat</keyword>
<dbReference type="Gene3D" id="3.40.50.300">
    <property type="entry name" value="P-loop containing nucleotide triphosphate hydrolases"/>
    <property type="match status" value="1"/>
</dbReference>
<dbReference type="Pfam" id="PF12796">
    <property type="entry name" value="Ank_2"/>
    <property type="match status" value="1"/>
</dbReference>
<dbReference type="SUPFAM" id="SSF52540">
    <property type="entry name" value="P-loop containing nucleoside triphosphate hydrolases"/>
    <property type="match status" value="1"/>
</dbReference>
<evidence type="ECO:0000313" key="5">
    <source>
        <dbReference type="EMBL" id="TFK24062.1"/>
    </source>
</evidence>
<dbReference type="InterPro" id="IPR036770">
    <property type="entry name" value="Ankyrin_rpt-contain_sf"/>
</dbReference>
<protein>
    <submittedName>
        <fullName evidence="5">Ankyrin</fullName>
    </submittedName>
</protein>
<reference evidence="5 6" key="1">
    <citation type="journal article" date="2019" name="Nat. Ecol. Evol.">
        <title>Megaphylogeny resolves global patterns of mushroom evolution.</title>
        <authorList>
            <person name="Varga T."/>
            <person name="Krizsan K."/>
            <person name="Foldi C."/>
            <person name="Dima B."/>
            <person name="Sanchez-Garcia M."/>
            <person name="Sanchez-Ramirez S."/>
            <person name="Szollosi G.J."/>
            <person name="Szarkandi J.G."/>
            <person name="Papp V."/>
            <person name="Albert L."/>
            <person name="Andreopoulos W."/>
            <person name="Angelini C."/>
            <person name="Antonin V."/>
            <person name="Barry K.W."/>
            <person name="Bougher N.L."/>
            <person name="Buchanan P."/>
            <person name="Buyck B."/>
            <person name="Bense V."/>
            <person name="Catcheside P."/>
            <person name="Chovatia M."/>
            <person name="Cooper J."/>
            <person name="Damon W."/>
            <person name="Desjardin D."/>
            <person name="Finy P."/>
            <person name="Geml J."/>
            <person name="Haridas S."/>
            <person name="Hughes K."/>
            <person name="Justo A."/>
            <person name="Karasinski D."/>
            <person name="Kautmanova I."/>
            <person name="Kiss B."/>
            <person name="Kocsube S."/>
            <person name="Kotiranta H."/>
            <person name="LaButti K.M."/>
            <person name="Lechner B.E."/>
            <person name="Liimatainen K."/>
            <person name="Lipzen A."/>
            <person name="Lukacs Z."/>
            <person name="Mihaltcheva S."/>
            <person name="Morgado L.N."/>
            <person name="Niskanen T."/>
            <person name="Noordeloos M.E."/>
            <person name="Ohm R.A."/>
            <person name="Ortiz-Santana B."/>
            <person name="Ovrebo C."/>
            <person name="Racz N."/>
            <person name="Riley R."/>
            <person name="Savchenko A."/>
            <person name="Shiryaev A."/>
            <person name="Soop K."/>
            <person name="Spirin V."/>
            <person name="Szebenyi C."/>
            <person name="Tomsovsky M."/>
            <person name="Tulloss R.E."/>
            <person name="Uehling J."/>
            <person name="Grigoriev I.V."/>
            <person name="Vagvolgyi C."/>
            <person name="Papp T."/>
            <person name="Martin F.M."/>
            <person name="Miettinen O."/>
            <person name="Hibbett D.S."/>
            <person name="Nagy L.G."/>
        </authorList>
    </citation>
    <scope>NUCLEOTIDE SEQUENCE [LARGE SCALE GENOMIC DNA]</scope>
    <source>
        <strain evidence="5 6">CBS 121175</strain>
    </source>
</reference>